<keyword evidence="2 5" id="KW-0812">Transmembrane</keyword>
<dbReference type="Proteomes" id="UP000762676">
    <property type="component" value="Unassembled WGS sequence"/>
</dbReference>
<dbReference type="PROSITE" id="PS00237">
    <property type="entry name" value="G_PROTEIN_RECEP_F1_1"/>
    <property type="match status" value="1"/>
</dbReference>
<dbReference type="EMBL" id="BMAT01001084">
    <property type="protein sequence ID" value="GFR79335.1"/>
    <property type="molecule type" value="Genomic_DNA"/>
</dbReference>
<gene>
    <name evidence="9" type="ORF">ElyMa_000553900</name>
</gene>
<dbReference type="Pfam" id="PF00001">
    <property type="entry name" value="7tm_1"/>
    <property type="match status" value="1"/>
</dbReference>
<dbReference type="SUPFAM" id="SSF81321">
    <property type="entry name" value="Family A G protein-coupled receptor-like"/>
    <property type="match status" value="1"/>
</dbReference>
<dbReference type="InterPro" id="IPR000276">
    <property type="entry name" value="GPCR_Rhodpsn"/>
</dbReference>
<dbReference type="Gene3D" id="1.20.1070.10">
    <property type="entry name" value="Rhodopsin 7-helix transmembrane proteins"/>
    <property type="match status" value="1"/>
</dbReference>
<evidence type="ECO:0000256" key="3">
    <source>
        <dbReference type="ARBA" id="ARBA00022989"/>
    </source>
</evidence>
<protein>
    <submittedName>
        <fullName evidence="9">Thyrotropin-releasing hormone receptor</fullName>
    </submittedName>
</protein>
<sequence>MTTAAFFVTITTTTSTTTSSTTTTADFNTSESTATYASTTESGKFHLLKLLHGLTDSQESYELNQTNRGIRKYYLIILAAVGIPSNILALVTILSMHALSPATLFVVLLAILDGSALTVKLIGNQMAEDGMNNNIVFCKFLDPLSIFFSMAASWMLVLICLERFISIKYPLQKAYLFTQRRSFIMASILIGSLFIFIMTTLGITRVPGTDRCKTKERYKDFHNNIWLYLNVALHLFIPFLLILVLTVSIIYGLHRASQHRLFLVRKSIDANVEMSAMEDARQETPRASKISRSTSTKTTSPTASSSNNQKILTDAARVERTITLMLITAGVIFLVLSLPMALFYLIHGFGGPQGKTTEADRWLLYKQIAYVLIDSSHAINFFLYFFTAKRFRDQLVRLFCCWGCKTWSRQRGLSTRANRSVTEHSNRPVSFQTASSCLSSAIDSD</sequence>
<comment type="subcellular location">
    <subcellularLocation>
        <location evidence="1">Membrane</location>
    </subcellularLocation>
</comment>
<keyword evidence="5" id="KW-0297">G-protein coupled receptor</keyword>
<feature type="transmembrane region" description="Helical" evidence="7">
    <location>
        <begin position="73"/>
        <end position="95"/>
    </location>
</feature>
<evidence type="ECO:0000256" key="4">
    <source>
        <dbReference type="ARBA" id="ARBA00023136"/>
    </source>
</evidence>
<feature type="transmembrane region" description="Helical" evidence="7">
    <location>
        <begin position="143"/>
        <end position="161"/>
    </location>
</feature>
<accession>A0AAV4G2T5</accession>
<keyword evidence="4 7" id="KW-0472">Membrane</keyword>
<keyword evidence="3 7" id="KW-1133">Transmembrane helix</keyword>
<evidence type="ECO:0000256" key="7">
    <source>
        <dbReference type="SAM" id="Phobius"/>
    </source>
</evidence>
<proteinExistence type="inferred from homology"/>
<feature type="compositionally biased region" description="Low complexity" evidence="6">
    <location>
        <begin position="287"/>
        <end position="306"/>
    </location>
</feature>
<dbReference type="PROSITE" id="PS50262">
    <property type="entry name" value="G_PROTEIN_RECEP_F1_2"/>
    <property type="match status" value="1"/>
</dbReference>
<evidence type="ECO:0000256" key="1">
    <source>
        <dbReference type="ARBA" id="ARBA00004370"/>
    </source>
</evidence>
<feature type="transmembrane region" description="Helical" evidence="7">
    <location>
        <begin position="182"/>
        <end position="205"/>
    </location>
</feature>
<keyword evidence="5 9" id="KW-0675">Receptor</keyword>
<dbReference type="AlphaFoldDB" id="A0AAV4G2T5"/>
<keyword evidence="5" id="KW-0807">Transducer</keyword>
<evidence type="ECO:0000313" key="10">
    <source>
        <dbReference type="Proteomes" id="UP000762676"/>
    </source>
</evidence>
<feature type="transmembrane region" description="Helical" evidence="7">
    <location>
        <begin position="225"/>
        <end position="253"/>
    </location>
</feature>
<evidence type="ECO:0000256" key="2">
    <source>
        <dbReference type="ARBA" id="ARBA00022692"/>
    </source>
</evidence>
<dbReference type="GO" id="GO:0004930">
    <property type="term" value="F:G protein-coupled receptor activity"/>
    <property type="evidence" value="ECO:0007669"/>
    <property type="project" value="UniProtKB-KW"/>
</dbReference>
<dbReference type="InterPro" id="IPR017452">
    <property type="entry name" value="GPCR_Rhodpsn_7TM"/>
</dbReference>
<name>A0AAV4G2T5_9GAST</name>
<comment type="caution">
    <text evidence="9">The sequence shown here is derived from an EMBL/GenBank/DDBJ whole genome shotgun (WGS) entry which is preliminary data.</text>
</comment>
<feature type="transmembrane region" description="Helical" evidence="7">
    <location>
        <begin position="367"/>
        <end position="387"/>
    </location>
</feature>
<keyword evidence="10" id="KW-1185">Reference proteome</keyword>
<evidence type="ECO:0000256" key="6">
    <source>
        <dbReference type="SAM" id="MobiDB-lite"/>
    </source>
</evidence>
<reference evidence="9 10" key="1">
    <citation type="journal article" date="2021" name="Elife">
        <title>Chloroplast acquisition without the gene transfer in kleptoplastic sea slugs, Plakobranchus ocellatus.</title>
        <authorList>
            <person name="Maeda T."/>
            <person name="Takahashi S."/>
            <person name="Yoshida T."/>
            <person name="Shimamura S."/>
            <person name="Takaki Y."/>
            <person name="Nagai Y."/>
            <person name="Toyoda A."/>
            <person name="Suzuki Y."/>
            <person name="Arimoto A."/>
            <person name="Ishii H."/>
            <person name="Satoh N."/>
            <person name="Nishiyama T."/>
            <person name="Hasebe M."/>
            <person name="Maruyama T."/>
            <person name="Minagawa J."/>
            <person name="Obokata J."/>
            <person name="Shigenobu S."/>
        </authorList>
    </citation>
    <scope>NUCLEOTIDE SEQUENCE [LARGE SCALE GENOMIC DNA]</scope>
</reference>
<evidence type="ECO:0000313" key="9">
    <source>
        <dbReference type="EMBL" id="GFR79335.1"/>
    </source>
</evidence>
<organism evidence="9 10">
    <name type="scientific">Elysia marginata</name>
    <dbReference type="NCBI Taxonomy" id="1093978"/>
    <lineage>
        <taxon>Eukaryota</taxon>
        <taxon>Metazoa</taxon>
        <taxon>Spiralia</taxon>
        <taxon>Lophotrochozoa</taxon>
        <taxon>Mollusca</taxon>
        <taxon>Gastropoda</taxon>
        <taxon>Heterobranchia</taxon>
        <taxon>Euthyneura</taxon>
        <taxon>Panpulmonata</taxon>
        <taxon>Sacoglossa</taxon>
        <taxon>Placobranchoidea</taxon>
        <taxon>Plakobranchidae</taxon>
        <taxon>Elysia</taxon>
    </lineage>
</organism>
<feature type="transmembrane region" description="Helical" evidence="7">
    <location>
        <begin position="324"/>
        <end position="347"/>
    </location>
</feature>
<feature type="domain" description="G-protein coupled receptors family 1 profile" evidence="8">
    <location>
        <begin position="85"/>
        <end position="384"/>
    </location>
</feature>
<evidence type="ECO:0000259" key="8">
    <source>
        <dbReference type="PROSITE" id="PS50262"/>
    </source>
</evidence>
<dbReference type="PANTHER" id="PTHR46641">
    <property type="entry name" value="FMRFAMIDE RECEPTOR-RELATED"/>
    <property type="match status" value="1"/>
</dbReference>
<feature type="region of interest" description="Disordered" evidence="6">
    <location>
        <begin position="277"/>
        <end position="307"/>
    </location>
</feature>
<dbReference type="InterPro" id="IPR052954">
    <property type="entry name" value="GPCR-Ligand_Int"/>
</dbReference>
<dbReference type="PRINTS" id="PR00237">
    <property type="entry name" value="GPCRRHODOPSN"/>
</dbReference>
<evidence type="ECO:0000256" key="5">
    <source>
        <dbReference type="RuleBase" id="RU000688"/>
    </source>
</evidence>
<comment type="similarity">
    <text evidence="5">Belongs to the G-protein coupled receptor 1 family.</text>
</comment>
<dbReference type="GO" id="GO:0016020">
    <property type="term" value="C:membrane"/>
    <property type="evidence" value="ECO:0007669"/>
    <property type="project" value="UniProtKB-SubCell"/>
</dbReference>